<accession>A0ABS3FV76</accession>
<proteinExistence type="predicted"/>
<sequence>MKFGLDDYAYLKSPLHQWEPRCKLIGLMGLIFAFAMVRDPRLILPMLGVSAGIYLLSQLPVSYWRTRLRYP</sequence>
<reference evidence="2 3" key="1">
    <citation type="submission" date="2021-03" db="EMBL/GenBank/DDBJ databases">
        <title>Metabolic Capacity of the Antarctic Cyanobacterium Phormidium pseudopriestleyi that Sustains Oxygenic Photosynthesis in the Presence of Hydrogen Sulfide.</title>
        <authorList>
            <person name="Lumian J.E."/>
            <person name="Jungblut A.D."/>
            <person name="Dillon M.L."/>
            <person name="Hawes I."/>
            <person name="Doran P.T."/>
            <person name="Mackey T.J."/>
            <person name="Dick G.J."/>
            <person name="Grettenberger C.L."/>
            <person name="Sumner D.Y."/>
        </authorList>
    </citation>
    <scope>NUCLEOTIDE SEQUENCE [LARGE SCALE GENOMIC DNA]</scope>
    <source>
        <strain evidence="2 3">FRX01</strain>
    </source>
</reference>
<gene>
    <name evidence="2" type="ORF">J0895_18145</name>
</gene>
<dbReference type="Proteomes" id="UP000664844">
    <property type="component" value="Unassembled WGS sequence"/>
</dbReference>
<dbReference type="EMBL" id="JAFLQW010000476">
    <property type="protein sequence ID" value="MBO0350953.1"/>
    <property type="molecule type" value="Genomic_DNA"/>
</dbReference>
<keyword evidence="1" id="KW-1133">Transmembrane helix</keyword>
<evidence type="ECO:0000256" key="1">
    <source>
        <dbReference type="SAM" id="Phobius"/>
    </source>
</evidence>
<feature type="transmembrane region" description="Helical" evidence="1">
    <location>
        <begin position="43"/>
        <end position="64"/>
    </location>
</feature>
<keyword evidence="3" id="KW-1185">Reference proteome</keyword>
<evidence type="ECO:0000313" key="2">
    <source>
        <dbReference type="EMBL" id="MBO0350953.1"/>
    </source>
</evidence>
<feature type="non-terminal residue" evidence="2">
    <location>
        <position position="71"/>
    </location>
</feature>
<protein>
    <submittedName>
        <fullName evidence="2">Cobalt ECF transporter T component CbiQ</fullName>
    </submittedName>
</protein>
<keyword evidence="1" id="KW-0472">Membrane</keyword>
<evidence type="ECO:0000313" key="3">
    <source>
        <dbReference type="Proteomes" id="UP000664844"/>
    </source>
</evidence>
<keyword evidence="1" id="KW-0812">Transmembrane</keyword>
<name>A0ABS3FV76_9CYAN</name>
<comment type="caution">
    <text evidence="2">The sequence shown here is derived from an EMBL/GenBank/DDBJ whole genome shotgun (WGS) entry which is preliminary data.</text>
</comment>
<organism evidence="2 3">
    <name type="scientific">Phormidium pseudopriestleyi FRX01</name>
    <dbReference type="NCBI Taxonomy" id="1759528"/>
    <lineage>
        <taxon>Bacteria</taxon>
        <taxon>Bacillati</taxon>
        <taxon>Cyanobacteriota</taxon>
        <taxon>Cyanophyceae</taxon>
        <taxon>Oscillatoriophycideae</taxon>
        <taxon>Oscillatoriales</taxon>
        <taxon>Oscillatoriaceae</taxon>
        <taxon>Phormidium</taxon>
    </lineage>
</organism>